<dbReference type="HOGENOM" id="CLU_049945_0_0_1"/>
<dbReference type="AlphaFoldDB" id="A0A0C3AUL5"/>
<dbReference type="SUPFAM" id="SSF56112">
    <property type="entry name" value="Protein kinase-like (PK-like)"/>
    <property type="match status" value="1"/>
</dbReference>
<keyword evidence="2" id="KW-1185">Reference proteome</keyword>
<dbReference type="PANTHER" id="PTHR11012:SF30">
    <property type="entry name" value="PROTEIN KINASE-LIKE DOMAIN-CONTAINING"/>
    <property type="match status" value="1"/>
</dbReference>
<evidence type="ECO:0008006" key="3">
    <source>
        <dbReference type="Google" id="ProtNLM"/>
    </source>
</evidence>
<dbReference type="Pfam" id="PF02958">
    <property type="entry name" value="EcKL"/>
    <property type="match status" value="1"/>
</dbReference>
<dbReference type="EMBL" id="KN824333">
    <property type="protein sequence ID" value="KIM23724.1"/>
    <property type="molecule type" value="Genomic_DNA"/>
</dbReference>
<dbReference type="PANTHER" id="PTHR11012">
    <property type="entry name" value="PROTEIN KINASE-LIKE DOMAIN-CONTAINING"/>
    <property type="match status" value="1"/>
</dbReference>
<dbReference type="InterPro" id="IPR004119">
    <property type="entry name" value="EcKL"/>
</dbReference>
<dbReference type="InterPro" id="IPR011009">
    <property type="entry name" value="Kinase-like_dom_sf"/>
</dbReference>
<protein>
    <recommendedName>
        <fullName evidence="3">CHK kinase-like domain-containing protein</fullName>
    </recommendedName>
</protein>
<dbReference type="OrthoDB" id="411145at2759"/>
<name>A0A0C3AUL5_SERVB</name>
<reference evidence="1 2" key="1">
    <citation type="submission" date="2014-04" db="EMBL/GenBank/DDBJ databases">
        <authorList>
            <consortium name="DOE Joint Genome Institute"/>
            <person name="Kuo A."/>
            <person name="Zuccaro A."/>
            <person name="Kohler A."/>
            <person name="Nagy L.G."/>
            <person name="Floudas D."/>
            <person name="Copeland A."/>
            <person name="Barry K.W."/>
            <person name="Cichocki N."/>
            <person name="Veneault-Fourrey C."/>
            <person name="LaButti K."/>
            <person name="Lindquist E.A."/>
            <person name="Lipzen A."/>
            <person name="Lundell T."/>
            <person name="Morin E."/>
            <person name="Murat C."/>
            <person name="Sun H."/>
            <person name="Tunlid A."/>
            <person name="Henrissat B."/>
            <person name="Grigoriev I.V."/>
            <person name="Hibbett D.S."/>
            <person name="Martin F."/>
            <person name="Nordberg H.P."/>
            <person name="Cantor M.N."/>
            <person name="Hua S.X."/>
        </authorList>
    </citation>
    <scope>NUCLEOTIDE SEQUENCE [LARGE SCALE GENOMIC DNA]</scope>
    <source>
        <strain evidence="1 2">MAFF 305830</strain>
    </source>
</reference>
<evidence type="ECO:0000313" key="2">
    <source>
        <dbReference type="Proteomes" id="UP000054097"/>
    </source>
</evidence>
<sequence length="376" mass="42852">MPNDFSSLLSNVPTLAKSTVQSSTRIATLWSNYGSIDRVHLRGDSPPSIVVKTVKPPPLHSGEQADESHVRKLLSYKVERFFYSELSSRLPTTAKVAHYYPTTENQEEEDRPVQLFLEDLSIEHPIPARGSLDRENTLTVLSWLATFHGTFWNIHQDPDIKSRLVPPPLQFKGGNTAGVWEQGTYWYLDTRRDELDSTDVGEYKWLLNWVDKVDTTIKAEAAKYGTLLHGDVKGANTVFSHKDSATQGARSRCALYDFQYVGIGLVTRDLVKFLGTSVQSGLLRTLEQEKELLRAYHADLMQSVGLRPESRRLAQEMAITNIEYDFSDFWGHWELALVDWCRFMAGWGSWGNSSWVERRAKEIVSQWDKTGFPYSI</sequence>
<dbReference type="Proteomes" id="UP000054097">
    <property type="component" value="Unassembled WGS sequence"/>
</dbReference>
<dbReference type="Gene3D" id="3.90.1200.10">
    <property type="match status" value="1"/>
</dbReference>
<gene>
    <name evidence="1" type="ORF">M408DRAFT_76999</name>
</gene>
<proteinExistence type="predicted"/>
<evidence type="ECO:0000313" key="1">
    <source>
        <dbReference type="EMBL" id="KIM23724.1"/>
    </source>
</evidence>
<organism evidence="1 2">
    <name type="scientific">Serendipita vermifera MAFF 305830</name>
    <dbReference type="NCBI Taxonomy" id="933852"/>
    <lineage>
        <taxon>Eukaryota</taxon>
        <taxon>Fungi</taxon>
        <taxon>Dikarya</taxon>
        <taxon>Basidiomycota</taxon>
        <taxon>Agaricomycotina</taxon>
        <taxon>Agaricomycetes</taxon>
        <taxon>Sebacinales</taxon>
        <taxon>Serendipitaceae</taxon>
        <taxon>Serendipita</taxon>
    </lineage>
</organism>
<reference evidence="2" key="2">
    <citation type="submission" date="2015-01" db="EMBL/GenBank/DDBJ databases">
        <title>Evolutionary Origins and Diversification of the Mycorrhizal Mutualists.</title>
        <authorList>
            <consortium name="DOE Joint Genome Institute"/>
            <consortium name="Mycorrhizal Genomics Consortium"/>
            <person name="Kohler A."/>
            <person name="Kuo A."/>
            <person name="Nagy L.G."/>
            <person name="Floudas D."/>
            <person name="Copeland A."/>
            <person name="Barry K.W."/>
            <person name="Cichocki N."/>
            <person name="Veneault-Fourrey C."/>
            <person name="LaButti K."/>
            <person name="Lindquist E.A."/>
            <person name="Lipzen A."/>
            <person name="Lundell T."/>
            <person name="Morin E."/>
            <person name="Murat C."/>
            <person name="Riley R."/>
            <person name="Ohm R."/>
            <person name="Sun H."/>
            <person name="Tunlid A."/>
            <person name="Henrissat B."/>
            <person name="Grigoriev I.V."/>
            <person name="Hibbett D.S."/>
            <person name="Martin F."/>
        </authorList>
    </citation>
    <scope>NUCLEOTIDE SEQUENCE [LARGE SCALE GENOMIC DNA]</scope>
    <source>
        <strain evidence="2">MAFF 305830</strain>
    </source>
</reference>
<accession>A0A0C3AUL5</accession>